<dbReference type="InterPro" id="IPR020846">
    <property type="entry name" value="MFS_dom"/>
</dbReference>
<dbReference type="Gene3D" id="1.20.1250.20">
    <property type="entry name" value="MFS general substrate transporter like domains"/>
    <property type="match status" value="2"/>
</dbReference>
<comment type="subcellular location">
    <subcellularLocation>
        <location evidence="1">Cell membrane</location>
        <topology evidence="1">Multi-pass membrane protein</topology>
    </subcellularLocation>
</comment>
<evidence type="ECO:0000256" key="4">
    <source>
        <dbReference type="ARBA" id="ARBA00023136"/>
    </source>
</evidence>
<dbReference type="InterPro" id="IPR011701">
    <property type="entry name" value="MFS"/>
</dbReference>
<organism evidence="8 9">
    <name type="scientific">Amycolatopsis antarctica</name>
    <dbReference type="NCBI Taxonomy" id="1854586"/>
    <lineage>
        <taxon>Bacteria</taxon>
        <taxon>Bacillati</taxon>
        <taxon>Actinomycetota</taxon>
        <taxon>Actinomycetes</taxon>
        <taxon>Pseudonocardiales</taxon>
        <taxon>Pseudonocardiaceae</taxon>
        <taxon>Amycolatopsis</taxon>
    </lineage>
</organism>
<feature type="transmembrane region" description="Helical" evidence="6">
    <location>
        <begin position="321"/>
        <end position="339"/>
    </location>
</feature>
<dbReference type="InterPro" id="IPR036259">
    <property type="entry name" value="MFS_trans_sf"/>
</dbReference>
<keyword evidence="4 6" id="KW-0472">Membrane</keyword>
<accession>A0A263CZW3</accession>
<evidence type="ECO:0000313" key="9">
    <source>
        <dbReference type="Proteomes" id="UP000242444"/>
    </source>
</evidence>
<evidence type="ECO:0000256" key="3">
    <source>
        <dbReference type="ARBA" id="ARBA00022989"/>
    </source>
</evidence>
<evidence type="ECO:0000256" key="1">
    <source>
        <dbReference type="ARBA" id="ARBA00004651"/>
    </source>
</evidence>
<gene>
    <name evidence="8" type="ORF">CFN78_18990</name>
</gene>
<feature type="transmembrane region" description="Helical" evidence="6">
    <location>
        <begin position="345"/>
        <end position="367"/>
    </location>
</feature>
<keyword evidence="2 6" id="KW-0812">Transmembrane</keyword>
<proteinExistence type="predicted"/>
<comment type="caution">
    <text evidence="8">The sequence shown here is derived from an EMBL/GenBank/DDBJ whole genome shotgun (WGS) entry which is preliminary data.</text>
</comment>
<dbReference type="Pfam" id="PF07690">
    <property type="entry name" value="MFS_1"/>
    <property type="match status" value="1"/>
</dbReference>
<feature type="region of interest" description="Disordered" evidence="5">
    <location>
        <begin position="438"/>
        <end position="469"/>
    </location>
</feature>
<evidence type="ECO:0000313" key="8">
    <source>
        <dbReference type="EMBL" id="OZM71712.1"/>
    </source>
</evidence>
<evidence type="ECO:0000259" key="7">
    <source>
        <dbReference type="PROSITE" id="PS50850"/>
    </source>
</evidence>
<dbReference type="EMBL" id="NKYE01000012">
    <property type="protein sequence ID" value="OZM71712.1"/>
    <property type="molecule type" value="Genomic_DNA"/>
</dbReference>
<feature type="domain" description="Major facilitator superfamily (MFS) profile" evidence="7">
    <location>
        <begin position="34"/>
        <end position="434"/>
    </location>
</feature>
<dbReference type="AlphaFoldDB" id="A0A263CZW3"/>
<keyword evidence="3 6" id="KW-1133">Transmembrane helix</keyword>
<feature type="transmembrane region" description="Helical" evidence="6">
    <location>
        <begin position="34"/>
        <end position="52"/>
    </location>
</feature>
<dbReference type="InParanoid" id="A0A263CZW3"/>
<evidence type="ECO:0000256" key="6">
    <source>
        <dbReference type="SAM" id="Phobius"/>
    </source>
</evidence>
<evidence type="ECO:0000256" key="5">
    <source>
        <dbReference type="SAM" id="MobiDB-lite"/>
    </source>
</evidence>
<feature type="transmembrane region" description="Helical" evidence="6">
    <location>
        <begin position="408"/>
        <end position="427"/>
    </location>
</feature>
<dbReference type="PANTHER" id="PTHR11662">
    <property type="entry name" value="SOLUTE CARRIER FAMILY 17"/>
    <property type="match status" value="1"/>
</dbReference>
<dbReference type="PANTHER" id="PTHR11662:SF399">
    <property type="entry name" value="FI19708P1-RELATED"/>
    <property type="match status" value="1"/>
</dbReference>
<reference evidence="8 9" key="1">
    <citation type="submission" date="2017-07" db="EMBL/GenBank/DDBJ databases">
        <title>Amycolatopsis antarcticus sp. nov., isolated from the surface of an Antarcticus brown macroalga.</title>
        <authorList>
            <person name="Wang J."/>
            <person name="Leiva S."/>
            <person name="Huang J."/>
            <person name="Huang Y."/>
        </authorList>
    </citation>
    <scope>NUCLEOTIDE SEQUENCE [LARGE SCALE GENOMIC DNA]</scope>
    <source>
        <strain evidence="8 9">AU-G6</strain>
    </source>
</reference>
<dbReference type="GO" id="GO:0005886">
    <property type="term" value="C:plasma membrane"/>
    <property type="evidence" value="ECO:0007669"/>
    <property type="project" value="UniProtKB-SubCell"/>
</dbReference>
<dbReference type="GO" id="GO:0022857">
    <property type="term" value="F:transmembrane transporter activity"/>
    <property type="evidence" value="ECO:0007669"/>
    <property type="project" value="InterPro"/>
</dbReference>
<protein>
    <submittedName>
        <fullName evidence="8">MFS transporter</fullName>
    </submittedName>
</protein>
<name>A0A263CZW3_9PSEU</name>
<dbReference type="InterPro" id="IPR050382">
    <property type="entry name" value="MFS_Na/Anion_cotransporter"/>
</dbReference>
<feature type="transmembrane region" description="Helical" evidence="6">
    <location>
        <begin position="285"/>
        <end position="309"/>
    </location>
</feature>
<keyword evidence="9" id="KW-1185">Reference proteome</keyword>
<dbReference type="SUPFAM" id="SSF103473">
    <property type="entry name" value="MFS general substrate transporter"/>
    <property type="match status" value="1"/>
</dbReference>
<feature type="transmembrane region" description="Helical" evidence="6">
    <location>
        <begin position="99"/>
        <end position="119"/>
    </location>
</feature>
<feature type="transmembrane region" description="Helical" evidence="6">
    <location>
        <begin position="190"/>
        <end position="208"/>
    </location>
</feature>
<feature type="transmembrane region" description="Helical" evidence="6">
    <location>
        <begin position="379"/>
        <end position="402"/>
    </location>
</feature>
<feature type="transmembrane region" description="Helical" evidence="6">
    <location>
        <begin position="247"/>
        <end position="265"/>
    </location>
</feature>
<evidence type="ECO:0000256" key="2">
    <source>
        <dbReference type="ARBA" id="ARBA00022692"/>
    </source>
</evidence>
<dbReference type="CDD" id="cd17319">
    <property type="entry name" value="MFS_ExuT_GudP_like"/>
    <property type="match status" value="1"/>
</dbReference>
<dbReference type="OrthoDB" id="8596007at2"/>
<feature type="transmembrane region" description="Helical" evidence="6">
    <location>
        <begin position="72"/>
        <end position="92"/>
    </location>
</feature>
<sequence>MVQQANVQGNRSGSGGRRPGGVLGAYRGRVRGRVLLLLCGMYFITYVDRVNISTAAPFIREDLGLSNTQLGLVLSAFAIPYAFFQIFGGVLADKFGPRRLLLVVGVVWALATAFTGFASGMATLFAARLALGFGEGASFPGATQAMARWLPADQRGFGQGITHAFARLGNAVAPLVVAGIIAVFNWRASFWILGAVSLCWAIAWALNYRDRPADHPKMTEVELAELSAHQRADIRPPVPWRGLLRRVLPLTFVDFCYGWMLWVYLTWIPSFFAGSYGLELEKFALFSTLVLVAGVVGDIVGGVVSDGLLRRTGNLKLARRSVLVCGLLGSFVFVVPTLFIHDLVLVTACLALAFFFLELTNPVLWSIPMDLAPDHAGTAGGVMNTGFGIAGILSPAIFGLLVDQTGGWVVPFLVSAVLLLVGGLTSLRIDPTNALPPAVTSLGSPEGEVGPGGATEPDPPGADAAPTAT</sequence>
<dbReference type="PROSITE" id="PS50850">
    <property type="entry name" value="MFS"/>
    <property type="match status" value="1"/>
</dbReference>
<dbReference type="Proteomes" id="UP000242444">
    <property type="component" value="Unassembled WGS sequence"/>
</dbReference>